<reference evidence="2 3" key="1">
    <citation type="submission" date="2014-09" db="EMBL/GenBank/DDBJ databases">
        <authorList>
            <person name="Ellenberger Sabrina"/>
        </authorList>
    </citation>
    <scope>NUCLEOTIDE SEQUENCE [LARGE SCALE GENOMIC DNA]</scope>
    <source>
        <strain evidence="2 3">CBS 412.66</strain>
    </source>
</reference>
<protein>
    <submittedName>
        <fullName evidence="2">Uncharacterized protein</fullName>
    </submittedName>
</protein>
<feature type="compositionally biased region" description="Polar residues" evidence="1">
    <location>
        <begin position="313"/>
        <end position="327"/>
    </location>
</feature>
<sequence>MSDNMNNMNNMNNMPFVMGTQESVDDIITDFKFNSILSELQDLKAMVTELYNARHQGRASANATLSAAASDVRTEEETQRSSYFRQLINDPARLTEIYNAANDTVKTRNPHLTRQNLAAAVTSNGQKCDGRKEAILAMCKLWLLKNMNYNPIDSLTQEEVEMRVEEDLDRRYQATYQFISLFVQTRFSNEGSNFRWMDLSKRQRDEMVYLVEHLLENLLGVEDFLPLSLAPKGWAASYLISILIRNQAKAKSGTTVAHTISTSTAMTASSQATDAASSPLSNNGFSIPLLVGDEESVMIPQVSINGIVHSDESSPPSEDTTAAVINSRSKRHADDEENSPRRVKRNKGGRGRGRAN</sequence>
<keyword evidence="3" id="KW-1185">Reference proteome</keyword>
<proteinExistence type="predicted"/>
<dbReference type="Proteomes" id="UP000054107">
    <property type="component" value="Unassembled WGS sequence"/>
</dbReference>
<organism evidence="2 3">
    <name type="scientific">Parasitella parasitica</name>
    <dbReference type="NCBI Taxonomy" id="35722"/>
    <lineage>
        <taxon>Eukaryota</taxon>
        <taxon>Fungi</taxon>
        <taxon>Fungi incertae sedis</taxon>
        <taxon>Mucoromycota</taxon>
        <taxon>Mucoromycotina</taxon>
        <taxon>Mucoromycetes</taxon>
        <taxon>Mucorales</taxon>
        <taxon>Mucorineae</taxon>
        <taxon>Mucoraceae</taxon>
        <taxon>Parasitella</taxon>
    </lineage>
</organism>
<evidence type="ECO:0000256" key="1">
    <source>
        <dbReference type="SAM" id="MobiDB-lite"/>
    </source>
</evidence>
<name>A0A0B7NCX9_9FUNG</name>
<dbReference type="AlphaFoldDB" id="A0A0B7NCX9"/>
<feature type="region of interest" description="Disordered" evidence="1">
    <location>
        <begin position="308"/>
        <end position="356"/>
    </location>
</feature>
<dbReference type="EMBL" id="LN729408">
    <property type="protein sequence ID" value="CEP13235.1"/>
    <property type="molecule type" value="Genomic_DNA"/>
</dbReference>
<gene>
    <name evidence="2" type="primary">PARPA_07284.1 scaffold 26887</name>
</gene>
<evidence type="ECO:0000313" key="2">
    <source>
        <dbReference type="EMBL" id="CEP13235.1"/>
    </source>
</evidence>
<evidence type="ECO:0000313" key="3">
    <source>
        <dbReference type="Proteomes" id="UP000054107"/>
    </source>
</evidence>
<feature type="compositionally biased region" description="Basic residues" evidence="1">
    <location>
        <begin position="341"/>
        <end position="356"/>
    </location>
</feature>
<accession>A0A0B7NCX9</accession>